<reference evidence="5 6" key="2">
    <citation type="journal article" date="2019" name="Plant Biotechnol. J.">
        <title>The red bayberry genome and genetic basis of sex determination.</title>
        <authorList>
            <person name="Jia H.M."/>
            <person name="Jia H.J."/>
            <person name="Cai Q.L."/>
            <person name="Wang Y."/>
            <person name="Zhao H.B."/>
            <person name="Yang W.F."/>
            <person name="Wang G.Y."/>
            <person name="Li Y.H."/>
            <person name="Zhan D.L."/>
            <person name="Shen Y.T."/>
            <person name="Niu Q.F."/>
            <person name="Chang L."/>
            <person name="Qiu J."/>
            <person name="Zhao L."/>
            <person name="Xie H.B."/>
            <person name="Fu W.Y."/>
            <person name="Jin J."/>
            <person name="Li X.W."/>
            <person name="Jiao Y."/>
            <person name="Zhou C.C."/>
            <person name="Tu T."/>
            <person name="Chai C.Y."/>
            <person name="Gao J.L."/>
            <person name="Fan L.J."/>
            <person name="van de Weg E."/>
            <person name="Wang J.Y."/>
            <person name="Gao Z.S."/>
        </authorList>
    </citation>
    <scope>NUCLEOTIDE SEQUENCE [LARGE SCALE GENOMIC DNA]</scope>
    <source>
        <tissue evidence="5">Leaves</tissue>
    </source>
</reference>
<evidence type="ECO:0000259" key="3">
    <source>
        <dbReference type="Pfam" id="PF03107"/>
    </source>
</evidence>
<dbReference type="AlphaFoldDB" id="A0A6A1WEW1"/>
<dbReference type="InterPro" id="IPR004146">
    <property type="entry name" value="DC1"/>
</dbReference>
<evidence type="ECO:0000256" key="2">
    <source>
        <dbReference type="SAM" id="Coils"/>
    </source>
</evidence>
<reference evidence="5" key="1">
    <citation type="submission" date="2018-07" db="EMBL/GenBank/DDBJ databases">
        <authorList>
            <person name="Gao Z.-S."/>
            <person name="Jia H.-M."/>
            <person name="Jia H.-J."/>
            <person name="Cai Q.-L."/>
            <person name="Wang Y."/>
            <person name="Zhao H.-B."/>
        </authorList>
    </citation>
    <scope>NUCLEOTIDE SEQUENCE</scope>
    <source>
        <tissue evidence="5">Leaves</tissue>
    </source>
</reference>
<evidence type="ECO:0000313" key="6">
    <source>
        <dbReference type="Proteomes" id="UP000516437"/>
    </source>
</evidence>
<dbReference type="SUPFAM" id="SSF57889">
    <property type="entry name" value="Cysteine-rich domain"/>
    <property type="match status" value="2"/>
</dbReference>
<comment type="caution">
    <text evidence="5">The sequence shown here is derived from an EMBL/GenBank/DDBJ whole genome shotgun (WGS) entry which is preliminary data.</text>
</comment>
<proteinExistence type="predicted"/>
<dbReference type="OrthoDB" id="1751421at2759"/>
<dbReference type="Pfam" id="PF03107">
    <property type="entry name" value="C1_2"/>
    <property type="match status" value="1"/>
</dbReference>
<keyword evidence="6" id="KW-1185">Reference proteome</keyword>
<feature type="domain" description="DC1" evidence="3">
    <location>
        <begin position="15"/>
        <end position="61"/>
    </location>
</feature>
<organism evidence="5 6">
    <name type="scientific">Morella rubra</name>
    <name type="common">Chinese bayberry</name>
    <dbReference type="NCBI Taxonomy" id="262757"/>
    <lineage>
        <taxon>Eukaryota</taxon>
        <taxon>Viridiplantae</taxon>
        <taxon>Streptophyta</taxon>
        <taxon>Embryophyta</taxon>
        <taxon>Tracheophyta</taxon>
        <taxon>Spermatophyta</taxon>
        <taxon>Magnoliopsida</taxon>
        <taxon>eudicotyledons</taxon>
        <taxon>Gunneridae</taxon>
        <taxon>Pentapetalae</taxon>
        <taxon>rosids</taxon>
        <taxon>fabids</taxon>
        <taxon>Fagales</taxon>
        <taxon>Myricaceae</taxon>
        <taxon>Morella</taxon>
    </lineage>
</organism>
<dbReference type="EMBL" id="RXIC02000020">
    <property type="protein sequence ID" value="KAB1223393.1"/>
    <property type="molecule type" value="Genomic_DNA"/>
</dbReference>
<gene>
    <name evidence="5" type="ORF">CJ030_MR2G025680</name>
    <name evidence="4" type="ORF">CJ030_MR8G020280</name>
</gene>
<name>A0A6A1WEW1_9ROSI</name>
<keyword evidence="2" id="KW-0175">Coiled coil</keyword>
<protein>
    <recommendedName>
        <fullName evidence="3">DC1 domain-containing protein</fullName>
    </recommendedName>
</protein>
<feature type="coiled-coil region" evidence="2">
    <location>
        <begin position="477"/>
        <end position="504"/>
    </location>
</feature>
<evidence type="ECO:0000313" key="4">
    <source>
        <dbReference type="EMBL" id="KAB1202660.1"/>
    </source>
</evidence>
<dbReference type="Proteomes" id="UP000516437">
    <property type="component" value="Chromosome 8"/>
</dbReference>
<accession>A0A6A1WEW1</accession>
<dbReference type="PANTHER" id="PTHR46288:SF27">
    <property type="entry name" value="CYSTEINE_HISTIDINE-RICH C1 DOMAIN FAMILY PROTEIN"/>
    <property type="match status" value="1"/>
</dbReference>
<keyword evidence="1" id="KW-0677">Repeat</keyword>
<dbReference type="PANTHER" id="PTHR46288">
    <property type="entry name" value="PHORBOL-ESTER/DAG-TYPE DOMAIN-CONTAINING PROTEIN"/>
    <property type="match status" value="1"/>
</dbReference>
<dbReference type="EMBL" id="RXIC02000026">
    <property type="protein sequence ID" value="KAB1202660.1"/>
    <property type="molecule type" value="Genomic_DNA"/>
</dbReference>
<sequence length="521" mass="60572">MAATIKSEEQILRRFHPHPMYFGSYNLRSSKYCVICNKMGKGSDPYYYCSVCDEYQIHKSCLVSTLPQEIEHPIHAGHRLGRVDVPPLSMTCGSCVCYLNNQICFHCNECHFYLCFTCSHMAQLIRYKGHPYNLRFMENNNLLSDGRCCDAYECICKSSPLLEEFRLTQGYGFRSVGPGSYFNIHLLCGPLPCTIKHSSHVDCLTLEDSIIEDDDPDDEYYCNTCEELRDPRVRVYYCVECKFVAHVHCVISEVVSLLKGEHGVVDTRNLGARMTVKEMLQNEASENIAEKRENKRPWVREIINSLNEYEKEELVNCFEPQRWKIGNIVGTSIEDQETEDNEENFKVRLMNRPKWGNADPTKQWKFEEYEQKSVNIEGYTLPRELAPILKDLFVKYGDVSRESKLNHKVKSVLLSCLCWTVDKMRKTLVVEISEDVLILWWCNLKGMLYAGFKVEFIVDRLKKVSRSYFDLEAKKQANEMTAKLEAMTREVEAMSRKLKVVQQKVRSYPRMKWTFAGEGLL</sequence>
<evidence type="ECO:0000313" key="5">
    <source>
        <dbReference type="EMBL" id="KAB1223393.1"/>
    </source>
</evidence>
<reference evidence="5" key="3">
    <citation type="submission" date="2019-09" db="EMBL/GenBank/DDBJ databases">
        <authorList>
            <person name="Gao Z."/>
        </authorList>
    </citation>
    <scope>NUCLEOTIDE SEQUENCE</scope>
    <source>
        <tissue evidence="5">Leaves</tissue>
    </source>
</reference>
<evidence type="ECO:0000256" key="1">
    <source>
        <dbReference type="ARBA" id="ARBA00022737"/>
    </source>
</evidence>
<dbReference type="InterPro" id="IPR046349">
    <property type="entry name" value="C1-like_sf"/>
</dbReference>
<dbReference type="Proteomes" id="UP000516437">
    <property type="component" value="Chromosome 2"/>
</dbReference>